<reference evidence="1" key="1">
    <citation type="submission" date="2023-10" db="EMBL/GenBank/DDBJ databases">
        <authorList>
            <person name="Rodriguez Cubillos JULIANA M."/>
            <person name="De Vega J."/>
        </authorList>
    </citation>
    <scope>NUCLEOTIDE SEQUENCE</scope>
</reference>
<name>A0ACB0L8X2_TRIPR</name>
<evidence type="ECO:0000313" key="2">
    <source>
        <dbReference type="Proteomes" id="UP001177021"/>
    </source>
</evidence>
<evidence type="ECO:0000313" key="1">
    <source>
        <dbReference type="EMBL" id="CAJ2664854.1"/>
    </source>
</evidence>
<protein>
    <submittedName>
        <fullName evidence="1">Uncharacterized protein</fullName>
    </submittedName>
</protein>
<accession>A0ACB0L8X2</accession>
<dbReference type="Proteomes" id="UP001177021">
    <property type="component" value="Unassembled WGS sequence"/>
</dbReference>
<gene>
    <name evidence="1" type="ORF">MILVUS5_LOCUS29966</name>
</gene>
<comment type="caution">
    <text evidence="1">The sequence shown here is derived from an EMBL/GenBank/DDBJ whole genome shotgun (WGS) entry which is preliminary data.</text>
</comment>
<dbReference type="EMBL" id="CASHSV030000409">
    <property type="protein sequence ID" value="CAJ2664854.1"/>
    <property type="molecule type" value="Genomic_DNA"/>
</dbReference>
<organism evidence="1 2">
    <name type="scientific">Trifolium pratense</name>
    <name type="common">Red clover</name>
    <dbReference type="NCBI Taxonomy" id="57577"/>
    <lineage>
        <taxon>Eukaryota</taxon>
        <taxon>Viridiplantae</taxon>
        <taxon>Streptophyta</taxon>
        <taxon>Embryophyta</taxon>
        <taxon>Tracheophyta</taxon>
        <taxon>Spermatophyta</taxon>
        <taxon>Magnoliopsida</taxon>
        <taxon>eudicotyledons</taxon>
        <taxon>Gunneridae</taxon>
        <taxon>Pentapetalae</taxon>
        <taxon>rosids</taxon>
        <taxon>fabids</taxon>
        <taxon>Fabales</taxon>
        <taxon>Fabaceae</taxon>
        <taxon>Papilionoideae</taxon>
        <taxon>50 kb inversion clade</taxon>
        <taxon>NPAAA clade</taxon>
        <taxon>Hologalegina</taxon>
        <taxon>IRL clade</taxon>
        <taxon>Trifolieae</taxon>
        <taxon>Trifolium</taxon>
    </lineage>
</organism>
<proteinExistence type="predicted"/>
<keyword evidence="2" id="KW-1185">Reference proteome</keyword>
<sequence length="360" mass="38328">MQLLINFVIILGFISPCLSTRLNVGTKDGIYNVMDYGARGDGKSDDTQAFATAWSNICKARGKSTLIIPAGKSFLVTKVHFSGPCNAKIHIQLEGKIVAPPKEAWKGGEKLILIENLDELTIDGNGEGGAYGDGSTWWNCPGGCEHERPGILHFHSCKDLSVRNIKITNSPRSHVSVNNCIGAIFSQISIDSPAISPNTDGFDISFSKNILVEDSNIKSGDDCIAINGGSFFINATRITCGPGHGISVGSLGKVRDNDQVSDVYVRNCTFIGTTNGGRIKTVSDSDVSVSDVTYRGFTGTCEGNVAVKFECSSAGCPNIILDRINIDSNQGKNLSTVCHNAHGTATNTIPVVPCLQQNVL</sequence>